<comment type="similarity">
    <text evidence="2">Belongs to the G-protein coupled receptor 2 family.</text>
</comment>
<dbReference type="Ensembl" id="ENSCCRT00015022899.1">
    <property type="protein sequence ID" value="ENSCCRP00015022091.1"/>
    <property type="gene ID" value="ENSCCRG00015008846.1"/>
</dbReference>
<organism evidence="15 16">
    <name type="scientific">Cyprinus carpio</name>
    <name type="common">Common carp</name>
    <dbReference type="NCBI Taxonomy" id="7962"/>
    <lineage>
        <taxon>Eukaryota</taxon>
        <taxon>Metazoa</taxon>
        <taxon>Chordata</taxon>
        <taxon>Craniata</taxon>
        <taxon>Vertebrata</taxon>
        <taxon>Euteleostomi</taxon>
        <taxon>Actinopterygii</taxon>
        <taxon>Neopterygii</taxon>
        <taxon>Teleostei</taxon>
        <taxon>Ostariophysi</taxon>
        <taxon>Cypriniformes</taxon>
        <taxon>Cyprinidae</taxon>
        <taxon>Cyprininae</taxon>
        <taxon>Cyprinus</taxon>
    </lineage>
</organism>
<dbReference type="PROSITE" id="PS00650">
    <property type="entry name" value="G_PROTEIN_RECEP_F2_2"/>
    <property type="match status" value="1"/>
</dbReference>
<comment type="subcellular location">
    <subcellularLocation>
        <location evidence="1">Cell membrane</location>
        <topology evidence="1">Multi-pass membrane protein</topology>
    </subcellularLocation>
</comment>
<keyword evidence="8" id="KW-1015">Disulfide bond</keyword>
<proteinExistence type="inferred from homology"/>
<accession>A0A8C1TFU0</accession>
<dbReference type="Gene3D" id="1.20.1070.10">
    <property type="entry name" value="Rhodopsin 7-helix transmembrane proteins"/>
    <property type="match status" value="1"/>
</dbReference>
<evidence type="ECO:0000256" key="10">
    <source>
        <dbReference type="ARBA" id="ARBA00023180"/>
    </source>
</evidence>
<dbReference type="Gene3D" id="4.10.1240.10">
    <property type="entry name" value="GPCR, family 2, extracellular hormone receptor domain"/>
    <property type="match status" value="1"/>
</dbReference>
<dbReference type="PRINTS" id="PR01154">
    <property type="entry name" value="VIP1RECEPTOR"/>
</dbReference>
<feature type="domain" description="G-protein coupled receptors family 2 profile 2" evidence="14">
    <location>
        <begin position="114"/>
        <end position="367"/>
    </location>
</feature>
<dbReference type="InterPro" id="IPR050332">
    <property type="entry name" value="GPCR_2"/>
</dbReference>
<feature type="transmembrane region" description="Helical" evidence="12">
    <location>
        <begin position="17"/>
        <end position="40"/>
    </location>
</feature>
<evidence type="ECO:0000256" key="3">
    <source>
        <dbReference type="ARBA" id="ARBA00022475"/>
    </source>
</evidence>
<keyword evidence="3" id="KW-1003">Cell membrane</keyword>
<evidence type="ECO:0000256" key="7">
    <source>
        <dbReference type="ARBA" id="ARBA00023136"/>
    </source>
</evidence>
<dbReference type="PANTHER" id="PTHR45620">
    <property type="entry name" value="PDF RECEPTOR-LIKE PROTEIN-RELATED"/>
    <property type="match status" value="1"/>
</dbReference>
<reference evidence="15" key="1">
    <citation type="submission" date="2025-08" db="UniProtKB">
        <authorList>
            <consortium name="Ensembl"/>
        </authorList>
    </citation>
    <scope>IDENTIFICATION</scope>
</reference>
<feature type="transmembrane region" description="Helical" evidence="12">
    <location>
        <begin position="227"/>
        <end position="248"/>
    </location>
</feature>
<dbReference type="InterPro" id="IPR001879">
    <property type="entry name" value="GPCR_2_extracellular_dom"/>
</dbReference>
<dbReference type="GO" id="GO:0007166">
    <property type="term" value="P:cell surface receptor signaling pathway"/>
    <property type="evidence" value="ECO:0007669"/>
    <property type="project" value="InterPro"/>
</dbReference>
<dbReference type="GO" id="GO:0008528">
    <property type="term" value="F:G protein-coupled peptide receptor activity"/>
    <property type="evidence" value="ECO:0007669"/>
    <property type="project" value="TreeGrafter"/>
</dbReference>
<evidence type="ECO:0000256" key="12">
    <source>
        <dbReference type="SAM" id="Phobius"/>
    </source>
</evidence>
<evidence type="ECO:0000256" key="1">
    <source>
        <dbReference type="ARBA" id="ARBA00004651"/>
    </source>
</evidence>
<sequence length="458" mass="52702">MTSVLLAPVELQNRVEFFFVFFFLFFFLGKEHLALFFILLPGCKGMWDIIACWPSAKVGEHVVIPCPNYFRHFSDHHEGKLKSPSKPLMNFKALSNSFNCILSFLLQDSFFRSVKIGYTIGHSVSLISLTTAIVILCISRKLHCTRNYIHMHLFVSFILKAIAVFVKDAVLYDVIQESENCSTGSVGCKAVIVFFQYCIMASFFWLLVEGLYLHALLAVSFFSERKYFWWYILIGWGGPTIFITAWSFAKAYFNDVGCWDIIENSDLFWWIIKTPILASILMNFILFICIIRILRQKINCPDIGRNESNQYSRLAKSTLLLIPLFGINFIIFAFIPENIKTELRLVFDLILGSFQGFVVAVLYCFLNGEVQAEIKRKWRRWHLERFLGPDTKYQHPSMGSNGNNFSTQISMLTRCSPKTRRASACQDEMSITVLASTTMGYSHQNETVKGHEDVREVS</sequence>
<dbReference type="InterPro" id="IPR036445">
    <property type="entry name" value="GPCR_2_extracell_dom_sf"/>
</dbReference>
<dbReference type="SUPFAM" id="SSF111418">
    <property type="entry name" value="Hormone receptor domain"/>
    <property type="match status" value="1"/>
</dbReference>
<feature type="transmembrane region" description="Helical" evidence="12">
    <location>
        <begin position="314"/>
        <end position="335"/>
    </location>
</feature>
<evidence type="ECO:0000256" key="8">
    <source>
        <dbReference type="ARBA" id="ARBA00023157"/>
    </source>
</evidence>
<dbReference type="InterPro" id="IPR017983">
    <property type="entry name" value="GPCR_2_secretin-like_CS"/>
</dbReference>
<dbReference type="AlphaFoldDB" id="A0A8C1TFU0"/>
<keyword evidence="10" id="KW-0325">Glycoprotein</keyword>
<keyword evidence="7 12" id="KW-0472">Membrane</keyword>
<feature type="transmembrane region" description="Helical" evidence="12">
    <location>
        <begin position="118"/>
        <end position="139"/>
    </location>
</feature>
<feature type="transmembrane region" description="Helical" evidence="12">
    <location>
        <begin position="151"/>
        <end position="172"/>
    </location>
</feature>
<dbReference type="FunFam" id="1.20.1070.10:FF:000032">
    <property type="entry name" value="Vasoactive intestinal polypeptide receptor 1"/>
    <property type="match status" value="1"/>
</dbReference>
<dbReference type="InterPro" id="IPR000832">
    <property type="entry name" value="GPCR_2_secretin-like"/>
</dbReference>
<dbReference type="GO" id="GO:0005886">
    <property type="term" value="C:plasma membrane"/>
    <property type="evidence" value="ECO:0007669"/>
    <property type="project" value="UniProtKB-SubCell"/>
</dbReference>
<dbReference type="GO" id="GO:0007188">
    <property type="term" value="P:adenylate cyclase-modulating G protein-coupled receptor signaling pathway"/>
    <property type="evidence" value="ECO:0007669"/>
    <property type="project" value="TreeGrafter"/>
</dbReference>
<evidence type="ECO:0000313" key="16">
    <source>
        <dbReference type="Proteomes" id="UP000694700"/>
    </source>
</evidence>
<dbReference type="GO" id="GO:0017046">
    <property type="term" value="F:peptide hormone binding"/>
    <property type="evidence" value="ECO:0007669"/>
    <property type="project" value="TreeGrafter"/>
</dbReference>
<feature type="transmembrane region" description="Helical" evidence="12">
    <location>
        <begin position="347"/>
        <end position="366"/>
    </location>
</feature>
<keyword evidence="11" id="KW-0807">Transducer</keyword>
<keyword evidence="6" id="KW-0297">G-protein coupled receptor</keyword>
<dbReference type="Pfam" id="PF02793">
    <property type="entry name" value="HRM"/>
    <property type="match status" value="1"/>
</dbReference>
<evidence type="ECO:0000313" key="15">
    <source>
        <dbReference type="Ensembl" id="ENSCCRP00015022091.1"/>
    </source>
</evidence>
<evidence type="ECO:0000256" key="6">
    <source>
        <dbReference type="ARBA" id="ARBA00023040"/>
    </source>
</evidence>
<evidence type="ECO:0000256" key="4">
    <source>
        <dbReference type="ARBA" id="ARBA00022692"/>
    </source>
</evidence>
<dbReference type="PROSITE" id="PS50227">
    <property type="entry name" value="G_PROTEIN_RECEP_F2_3"/>
    <property type="match status" value="1"/>
</dbReference>
<dbReference type="SUPFAM" id="SSF81321">
    <property type="entry name" value="Family A G protein-coupled receptor-like"/>
    <property type="match status" value="1"/>
</dbReference>
<evidence type="ECO:0000256" key="9">
    <source>
        <dbReference type="ARBA" id="ARBA00023170"/>
    </source>
</evidence>
<dbReference type="InterPro" id="IPR017981">
    <property type="entry name" value="GPCR_2-like_7TM"/>
</dbReference>
<dbReference type="SMART" id="SM00008">
    <property type="entry name" value="HormR"/>
    <property type="match status" value="1"/>
</dbReference>
<name>A0A8C1TFU0_CYPCA</name>
<keyword evidence="4 12" id="KW-0812">Transmembrane</keyword>
<keyword evidence="9" id="KW-0675">Receptor</keyword>
<protein>
    <submittedName>
        <fullName evidence="15">Vasoactive intestinal peptide receptor 1b</fullName>
    </submittedName>
</protein>
<keyword evidence="5 12" id="KW-1133">Transmembrane helix</keyword>
<dbReference type="PROSITE" id="PS00649">
    <property type="entry name" value="G_PROTEIN_RECEP_F2_1"/>
    <property type="match status" value="1"/>
</dbReference>
<feature type="transmembrane region" description="Helical" evidence="12">
    <location>
        <begin position="268"/>
        <end position="294"/>
    </location>
</feature>
<dbReference type="InterPro" id="IPR001771">
    <property type="entry name" value="GPCR_2_VIP_rcpt_1"/>
</dbReference>
<evidence type="ECO:0000256" key="11">
    <source>
        <dbReference type="ARBA" id="ARBA00023224"/>
    </source>
</evidence>
<evidence type="ECO:0000256" key="2">
    <source>
        <dbReference type="ARBA" id="ARBA00005314"/>
    </source>
</evidence>
<dbReference type="PANTHER" id="PTHR45620:SF24">
    <property type="entry name" value="VASOACTIVE INTESTINAL POLYPEPTIDE RECEPTOR 1"/>
    <property type="match status" value="1"/>
</dbReference>
<dbReference type="Proteomes" id="UP000694700">
    <property type="component" value="Unplaced"/>
</dbReference>
<evidence type="ECO:0000259" key="13">
    <source>
        <dbReference type="PROSITE" id="PS50227"/>
    </source>
</evidence>
<feature type="transmembrane region" description="Helical" evidence="12">
    <location>
        <begin position="192"/>
        <end position="215"/>
    </location>
</feature>
<dbReference type="PROSITE" id="PS50261">
    <property type="entry name" value="G_PROTEIN_RECEP_F2_4"/>
    <property type="match status" value="1"/>
</dbReference>
<dbReference type="GO" id="GO:0004999">
    <property type="term" value="F:vasoactive intestinal polypeptide receptor activity"/>
    <property type="evidence" value="ECO:0007669"/>
    <property type="project" value="InterPro"/>
</dbReference>
<dbReference type="PRINTS" id="PR00249">
    <property type="entry name" value="GPCRSECRETIN"/>
</dbReference>
<evidence type="ECO:0000259" key="14">
    <source>
        <dbReference type="PROSITE" id="PS50261"/>
    </source>
</evidence>
<dbReference type="Pfam" id="PF00002">
    <property type="entry name" value="7tm_2"/>
    <property type="match status" value="1"/>
</dbReference>
<feature type="domain" description="G-protein coupled receptors family 2 profile 1" evidence="13">
    <location>
        <begin position="43"/>
        <end position="79"/>
    </location>
</feature>
<evidence type="ECO:0000256" key="5">
    <source>
        <dbReference type="ARBA" id="ARBA00022989"/>
    </source>
</evidence>